<dbReference type="PANTHER" id="PTHR10890">
    <property type="entry name" value="CYSTEINYL-TRNA SYNTHETASE"/>
    <property type="match status" value="1"/>
</dbReference>
<dbReference type="GO" id="GO:0005829">
    <property type="term" value="C:cytosol"/>
    <property type="evidence" value="ECO:0007669"/>
    <property type="project" value="TreeGrafter"/>
</dbReference>
<dbReference type="AlphaFoldDB" id="A0A0E3ZBM0"/>
<dbReference type="Pfam" id="PF09190">
    <property type="entry name" value="DALR_2"/>
    <property type="match status" value="1"/>
</dbReference>
<keyword evidence="15" id="KW-1185">Reference proteome</keyword>
<organism evidence="14 15">
    <name type="scientific">Sneathia vaginalis</name>
    <dbReference type="NCBI Taxonomy" id="187101"/>
    <lineage>
        <taxon>Bacteria</taxon>
        <taxon>Fusobacteriati</taxon>
        <taxon>Fusobacteriota</taxon>
        <taxon>Fusobacteriia</taxon>
        <taxon>Fusobacteriales</taxon>
        <taxon>Leptotrichiaceae</taxon>
        <taxon>Sneathia</taxon>
    </lineage>
</organism>
<dbReference type="PATRIC" id="fig|1069640.6.peg.696"/>
<dbReference type="InterPro" id="IPR032678">
    <property type="entry name" value="tRNA-synt_1_cat_dom"/>
</dbReference>
<dbReference type="HOGENOM" id="CLU_013528_0_1_0"/>
<evidence type="ECO:0000256" key="1">
    <source>
        <dbReference type="ARBA" id="ARBA00004496"/>
    </source>
</evidence>
<dbReference type="InterPro" id="IPR015803">
    <property type="entry name" value="Cys-tRNA-ligase"/>
</dbReference>
<name>A0A0E3ZBM0_9FUSO</name>
<dbReference type="EMBL" id="CP011280">
    <property type="protein sequence ID" value="AKC95590.1"/>
    <property type="molecule type" value="Genomic_DNA"/>
</dbReference>
<dbReference type="KEGG" id="sns:VC03_03530"/>
<feature type="binding site" evidence="12">
    <location>
        <position position="232"/>
    </location>
    <ligand>
        <name>Zn(2+)</name>
        <dbReference type="ChEBI" id="CHEBI:29105"/>
    </ligand>
</feature>
<protein>
    <recommendedName>
        <fullName evidence="12">Cysteine--tRNA ligase</fullName>
        <ecNumber evidence="12">6.1.1.16</ecNumber>
    </recommendedName>
    <alternativeName>
        <fullName evidence="12">Cysteinyl-tRNA synthetase</fullName>
        <shortName evidence="12">CysRS</shortName>
    </alternativeName>
</protein>
<feature type="short sequence motif" description="'KMSKS' region" evidence="12">
    <location>
        <begin position="266"/>
        <end position="270"/>
    </location>
</feature>
<dbReference type="Proteomes" id="UP000033103">
    <property type="component" value="Chromosome"/>
</dbReference>
<dbReference type="SUPFAM" id="SSF47323">
    <property type="entry name" value="Anticodon-binding domain of a subclass of class I aminoacyl-tRNA synthetases"/>
    <property type="match status" value="1"/>
</dbReference>
<dbReference type="GO" id="GO:0005524">
    <property type="term" value="F:ATP binding"/>
    <property type="evidence" value="ECO:0007669"/>
    <property type="project" value="UniProtKB-UniRule"/>
</dbReference>
<keyword evidence="9 12" id="KW-0067">ATP-binding</keyword>
<keyword evidence="10 12" id="KW-0648">Protein biosynthesis</keyword>
<keyword evidence="8 12" id="KW-0862">Zinc</keyword>
<evidence type="ECO:0000313" key="15">
    <source>
        <dbReference type="Proteomes" id="UP000033103"/>
    </source>
</evidence>
<feature type="short sequence motif" description="'HIGH' region" evidence="12">
    <location>
        <begin position="29"/>
        <end position="39"/>
    </location>
</feature>
<comment type="cofactor">
    <cofactor evidence="12">
        <name>Zn(2+)</name>
        <dbReference type="ChEBI" id="CHEBI:29105"/>
    </cofactor>
    <text evidence="12">Binds 1 zinc ion per subunit.</text>
</comment>
<accession>A0A0E3ZBM0</accession>
<keyword evidence="6 12" id="KW-0479">Metal-binding</keyword>
<dbReference type="FunFam" id="3.40.50.620:FF:000009">
    <property type="entry name" value="Cysteine--tRNA ligase"/>
    <property type="match status" value="1"/>
</dbReference>
<dbReference type="RefSeq" id="WP_046328696.1">
    <property type="nucleotide sequence ID" value="NZ_CP011280.1"/>
</dbReference>
<dbReference type="EC" id="6.1.1.16" evidence="12"/>
<evidence type="ECO:0000256" key="8">
    <source>
        <dbReference type="ARBA" id="ARBA00022833"/>
    </source>
</evidence>
<dbReference type="Gene3D" id="1.20.120.1910">
    <property type="entry name" value="Cysteine-tRNA ligase, C-terminal anti-codon recognition domain"/>
    <property type="match status" value="1"/>
</dbReference>
<feature type="binding site" evidence="12">
    <location>
        <position position="207"/>
    </location>
    <ligand>
        <name>Zn(2+)</name>
        <dbReference type="ChEBI" id="CHEBI:29105"/>
    </ligand>
</feature>
<keyword evidence="7 12" id="KW-0547">Nucleotide-binding</keyword>
<keyword evidence="11 12" id="KW-0030">Aminoacyl-tRNA synthetase</keyword>
<dbReference type="Gene3D" id="3.40.50.620">
    <property type="entry name" value="HUPs"/>
    <property type="match status" value="1"/>
</dbReference>
<dbReference type="GO" id="GO:0006423">
    <property type="term" value="P:cysteinyl-tRNA aminoacylation"/>
    <property type="evidence" value="ECO:0007669"/>
    <property type="project" value="UniProtKB-UniRule"/>
</dbReference>
<sequence>MKIYNTLTNSIQEFIPLKENEVKMYVCGPTVYNYIHIGNTRPIIVFDVLARLLTYKGYKVTYVQNFTDIDDKIIKKANEEKSSCQEITKKYINAFMEDTSKLNLYPGIIRPTVTENLDEIKNLIQKLIDKGYAYKKDNDIVFSIDKFKDYGKLSKQKLDELNQGVRIEVDENKKNPFDFVLWKGKKENEPYFKSSFGEGRPGWHIECSALIHKYLGDRIDIHAGGQDLIFPHHENERAQSICGITGGAEFVNYWMHNSYITINSEKMSKSLGNFMLLKDVLEKYEGYVIRHFILTCHYRKNLNFSYSDLDISKKTLDRLTTTMEKFKSYNKGVKPEVLDNLIKEFKSNFISSLEDDLNTPKALSYISIFTKSVNKLLNDDVNVEEAYNALVEMLNILGINLPIKKKDDNDIVDNLITLLKNVRNELRNQKIYNLSDKIREELAKLGINISDK</sequence>
<dbReference type="PANTHER" id="PTHR10890:SF3">
    <property type="entry name" value="CYSTEINE--TRNA LIGASE, CYTOPLASMIC"/>
    <property type="match status" value="1"/>
</dbReference>
<dbReference type="InterPro" id="IPR015273">
    <property type="entry name" value="Cys-tRNA-synt_Ia_DALR"/>
</dbReference>
<evidence type="ECO:0000256" key="6">
    <source>
        <dbReference type="ARBA" id="ARBA00022723"/>
    </source>
</evidence>
<feature type="binding site" evidence="12">
    <location>
        <position position="236"/>
    </location>
    <ligand>
        <name>Zn(2+)</name>
        <dbReference type="ChEBI" id="CHEBI:29105"/>
    </ligand>
</feature>
<evidence type="ECO:0000256" key="12">
    <source>
        <dbReference type="HAMAP-Rule" id="MF_00041"/>
    </source>
</evidence>
<comment type="catalytic activity">
    <reaction evidence="12">
        <text>tRNA(Cys) + L-cysteine + ATP = L-cysteinyl-tRNA(Cys) + AMP + diphosphate</text>
        <dbReference type="Rhea" id="RHEA:17773"/>
        <dbReference type="Rhea" id="RHEA-COMP:9661"/>
        <dbReference type="Rhea" id="RHEA-COMP:9679"/>
        <dbReference type="ChEBI" id="CHEBI:30616"/>
        <dbReference type="ChEBI" id="CHEBI:33019"/>
        <dbReference type="ChEBI" id="CHEBI:35235"/>
        <dbReference type="ChEBI" id="CHEBI:78442"/>
        <dbReference type="ChEBI" id="CHEBI:78517"/>
        <dbReference type="ChEBI" id="CHEBI:456215"/>
        <dbReference type="EC" id="6.1.1.16"/>
    </reaction>
</comment>
<evidence type="ECO:0000313" key="14">
    <source>
        <dbReference type="EMBL" id="AKC95590.1"/>
    </source>
</evidence>
<dbReference type="InterPro" id="IPR014729">
    <property type="entry name" value="Rossmann-like_a/b/a_fold"/>
</dbReference>
<dbReference type="SUPFAM" id="SSF52374">
    <property type="entry name" value="Nucleotidylyl transferase"/>
    <property type="match status" value="1"/>
</dbReference>
<evidence type="ECO:0000256" key="11">
    <source>
        <dbReference type="ARBA" id="ARBA00023146"/>
    </source>
</evidence>
<dbReference type="Pfam" id="PF01406">
    <property type="entry name" value="tRNA-synt_1e"/>
    <property type="match status" value="1"/>
</dbReference>
<evidence type="ECO:0000256" key="7">
    <source>
        <dbReference type="ARBA" id="ARBA00022741"/>
    </source>
</evidence>
<evidence type="ECO:0000256" key="2">
    <source>
        <dbReference type="ARBA" id="ARBA00005594"/>
    </source>
</evidence>
<comment type="subunit">
    <text evidence="3 12">Monomer.</text>
</comment>
<comment type="subcellular location">
    <subcellularLocation>
        <location evidence="1 12">Cytoplasm</location>
    </subcellularLocation>
</comment>
<dbReference type="PRINTS" id="PR00983">
    <property type="entry name" value="TRNASYNTHCYS"/>
</dbReference>
<dbReference type="OrthoDB" id="9815130at2"/>
<evidence type="ECO:0000259" key="13">
    <source>
        <dbReference type="SMART" id="SM00840"/>
    </source>
</evidence>
<feature type="domain" description="Cysteinyl-tRNA synthetase class Ia DALR" evidence="13">
    <location>
        <begin position="348"/>
        <end position="409"/>
    </location>
</feature>
<feature type="binding site" evidence="12">
    <location>
        <position position="269"/>
    </location>
    <ligand>
        <name>ATP</name>
        <dbReference type="ChEBI" id="CHEBI:30616"/>
    </ligand>
</feature>
<dbReference type="HAMAP" id="MF_00041">
    <property type="entry name" value="Cys_tRNA_synth"/>
    <property type="match status" value="1"/>
</dbReference>
<evidence type="ECO:0000256" key="5">
    <source>
        <dbReference type="ARBA" id="ARBA00022598"/>
    </source>
</evidence>
<dbReference type="GO" id="GO:0008270">
    <property type="term" value="F:zinc ion binding"/>
    <property type="evidence" value="ECO:0007669"/>
    <property type="project" value="UniProtKB-UniRule"/>
</dbReference>
<dbReference type="CDD" id="cd00672">
    <property type="entry name" value="CysRS_core"/>
    <property type="match status" value="1"/>
</dbReference>
<feature type="binding site" evidence="12">
    <location>
        <position position="27"/>
    </location>
    <ligand>
        <name>Zn(2+)</name>
        <dbReference type="ChEBI" id="CHEBI:29105"/>
    </ligand>
</feature>
<keyword evidence="4 12" id="KW-0963">Cytoplasm</keyword>
<proteinExistence type="inferred from homology"/>
<gene>
    <name evidence="12" type="primary">cysS</name>
    <name evidence="14" type="ORF">VC03_03530</name>
</gene>
<dbReference type="NCBIfam" id="TIGR00435">
    <property type="entry name" value="cysS"/>
    <property type="match status" value="1"/>
</dbReference>
<evidence type="ECO:0000256" key="4">
    <source>
        <dbReference type="ARBA" id="ARBA00022490"/>
    </source>
</evidence>
<dbReference type="SMART" id="SM00840">
    <property type="entry name" value="DALR_2"/>
    <property type="match status" value="1"/>
</dbReference>
<reference evidence="14 15" key="1">
    <citation type="journal article" date="2012" name="BMC Genomics">
        <title>Genomic sequence analysis and characterization of Sneathia amnii sp. nov.</title>
        <authorList>
            <consortium name="Vaginal Microbiome Consortium (additional members)"/>
            <person name="Harwich M.D.Jr."/>
            <person name="Serrano M.G."/>
            <person name="Fettweis J.M."/>
            <person name="Alves J.M."/>
            <person name="Reimers M.A."/>
            <person name="Buck G.A."/>
            <person name="Jefferson K.K."/>
        </authorList>
    </citation>
    <scope>NUCLEOTIDE SEQUENCE [LARGE SCALE GENOMIC DNA]</scope>
    <source>
        <strain evidence="14 15">SN35</strain>
    </source>
</reference>
<evidence type="ECO:0000256" key="3">
    <source>
        <dbReference type="ARBA" id="ARBA00011245"/>
    </source>
</evidence>
<dbReference type="GO" id="GO:0004817">
    <property type="term" value="F:cysteine-tRNA ligase activity"/>
    <property type="evidence" value="ECO:0007669"/>
    <property type="project" value="UniProtKB-UniRule"/>
</dbReference>
<evidence type="ECO:0000256" key="9">
    <source>
        <dbReference type="ARBA" id="ARBA00022840"/>
    </source>
</evidence>
<keyword evidence="5 12" id="KW-0436">Ligase</keyword>
<dbReference type="STRING" id="187101.VC03_03530"/>
<evidence type="ECO:0000256" key="10">
    <source>
        <dbReference type="ARBA" id="ARBA00022917"/>
    </source>
</evidence>
<dbReference type="InterPro" id="IPR009080">
    <property type="entry name" value="tRNAsynth_Ia_anticodon-bd"/>
</dbReference>
<comment type="similarity">
    <text evidence="2 12">Belongs to the class-I aminoacyl-tRNA synthetase family.</text>
</comment>
<dbReference type="InterPro" id="IPR024909">
    <property type="entry name" value="Cys-tRNA/MSH_ligase"/>
</dbReference>